<accession>A0A2R8BHP8</accession>
<sequence length="179" mass="20075">MGHTFFCALGVCAKLGGGTPIFNVILNKLYQCQAMLRVFSLLLPCLIPSWRFFQAIEPSPRVEWRIVRDLPAPTSSWVPYNPRPQTTSVFTMLRRLFWNPAWNDDLFMVSLSERLTLAPSTHSIDEIRARITQQARRGAPSLSPTSQLQFRLVFISRGDASAIVTETTYVSAPFAAVAA</sequence>
<organism evidence="1 2">
    <name type="scientific">Ascidiaceihabitans donghaensis</name>
    <dbReference type="NCBI Taxonomy" id="1510460"/>
    <lineage>
        <taxon>Bacteria</taxon>
        <taxon>Pseudomonadati</taxon>
        <taxon>Pseudomonadota</taxon>
        <taxon>Alphaproteobacteria</taxon>
        <taxon>Rhodobacterales</taxon>
        <taxon>Paracoccaceae</taxon>
        <taxon>Ascidiaceihabitans</taxon>
    </lineage>
</organism>
<evidence type="ECO:0000313" key="1">
    <source>
        <dbReference type="EMBL" id="SPH22644.1"/>
    </source>
</evidence>
<dbReference type="Proteomes" id="UP000244880">
    <property type="component" value="Unassembled WGS sequence"/>
</dbReference>
<dbReference type="OrthoDB" id="5702680at2"/>
<name>A0A2R8BHP8_9RHOB</name>
<dbReference type="AlphaFoldDB" id="A0A2R8BHP8"/>
<proteinExistence type="predicted"/>
<dbReference type="EMBL" id="OMOR01000001">
    <property type="protein sequence ID" value="SPH22644.1"/>
    <property type="molecule type" value="Genomic_DNA"/>
</dbReference>
<reference evidence="1 2" key="1">
    <citation type="submission" date="2018-03" db="EMBL/GenBank/DDBJ databases">
        <authorList>
            <person name="Keele B.F."/>
        </authorList>
    </citation>
    <scope>NUCLEOTIDE SEQUENCE [LARGE SCALE GENOMIC DNA]</scope>
    <source>
        <strain evidence="1 2">CECT 8599</strain>
    </source>
</reference>
<dbReference type="RefSeq" id="WP_108829566.1">
    <property type="nucleotide sequence ID" value="NZ_OMOR01000001.1"/>
</dbReference>
<keyword evidence="2" id="KW-1185">Reference proteome</keyword>
<protein>
    <submittedName>
        <fullName evidence="1">Uncharacterized protein</fullName>
    </submittedName>
</protein>
<evidence type="ECO:0000313" key="2">
    <source>
        <dbReference type="Proteomes" id="UP000244880"/>
    </source>
</evidence>
<gene>
    <name evidence="1" type="ORF">ASD8599_03386</name>
</gene>